<accession>A0A7W7IK88</accession>
<reference evidence="2" key="4">
    <citation type="submission" date="2023-12" db="EMBL/GenBank/DDBJ databases">
        <authorList>
            <person name="Sun Q."/>
            <person name="Inoue M."/>
        </authorList>
    </citation>
    <scope>NUCLEOTIDE SEQUENCE</scope>
    <source>
        <strain evidence="2">JCM 10667</strain>
    </source>
</reference>
<dbReference type="Proteomes" id="UP001501427">
    <property type="component" value="Unassembled WGS sequence"/>
</dbReference>
<dbReference type="EMBL" id="JACHMV010000001">
    <property type="protein sequence ID" value="MBB4778500.1"/>
    <property type="molecule type" value="Genomic_DNA"/>
</dbReference>
<evidence type="ECO:0000256" key="1">
    <source>
        <dbReference type="SAM" id="MobiDB-lite"/>
    </source>
</evidence>
<evidence type="ECO:0000313" key="4">
    <source>
        <dbReference type="Proteomes" id="UP000549343"/>
    </source>
</evidence>
<dbReference type="AlphaFoldDB" id="A0A7W7IK88"/>
<reference evidence="2" key="1">
    <citation type="journal article" date="2014" name="Int. J. Syst. Evol. Microbiol.">
        <title>Complete genome of a new Firmicutes species belonging to the dominant human colonic microbiota ('Ruminococcus bicirculans') reveals two chromosomes and a selective capacity to utilize plant glucans.</title>
        <authorList>
            <consortium name="NISC Comparative Sequencing Program"/>
            <person name="Wegmann U."/>
            <person name="Louis P."/>
            <person name="Goesmann A."/>
            <person name="Henrissat B."/>
            <person name="Duncan S.H."/>
            <person name="Flint H.J."/>
        </authorList>
    </citation>
    <scope>NUCLEOTIDE SEQUENCE</scope>
    <source>
        <strain evidence="2">JCM 10667</strain>
    </source>
</reference>
<keyword evidence="5" id="KW-1185">Reference proteome</keyword>
<dbReference type="Proteomes" id="UP000549343">
    <property type="component" value="Unassembled WGS sequence"/>
</dbReference>
<organism evidence="3 4">
    <name type="scientific">Actinomadura livida</name>
    <dbReference type="NCBI Taxonomy" id="79909"/>
    <lineage>
        <taxon>Bacteria</taxon>
        <taxon>Bacillati</taxon>
        <taxon>Actinomycetota</taxon>
        <taxon>Actinomycetes</taxon>
        <taxon>Streptosporangiales</taxon>
        <taxon>Thermomonosporaceae</taxon>
        <taxon>Actinomadura</taxon>
    </lineage>
</organism>
<comment type="caution">
    <text evidence="3">The sequence shown here is derived from an EMBL/GenBank/DDBJ whole genome shotgun (WGS) entry which is preliminary data.</text>
</comment>
<protein>
    <submittedName>
        <fullName evidence="3">Uncharacterized protein</fullName>
    </submittedName>
</protein>
<name>A0A7W7IK88_9ACTN</name>
<reference evidence="5" key="2">
    <citation type="journal article" date="2019" name="Int. J. Syst. Evol. Microbiol.">
        <title>The Global Catalogue of Microorganisms (GCM) 10K type strain sequencing project: providing services to taxonomists for standard genome sequencing and annotation.</title>
        <authorList>
            <consortium name="The Broad Institute Genomics Platform"/>
            <consortium name="The Broad Institute Genome Sequencing Center for Infectious Disease"/>
            <person name="Wu L."/>
            <person name="Ma J."/>
        </authorList>
    </citation>
    <scope>NUCLEOTIDE SEQUENCE [LARGE SCALE GENOMIC DNA]</scope>
    <source>
        <strain evidence="5">JCM 10667</strain>
    </source>
</reference>
<evidence type="ECO:0000313" key="2">
    <source>
        <dbReference type="EMBL" id="GAA0597169.1"/>
    </source>
</evidence>
<proteinExistence type="predicted"/>
<feature type="region of interest" description="Disordered" evidence="1">
    <location>
        <begin position="110"/>
        <end position="150"/>
    </location>
</feature>
<evidence type="ECO:0000313" key="5">
    <source>
        <dbReference type="Proteomes" id="UP001501427"/>
    </source>
</evidence>
<dbReference type="RefSeq" id="WP_189241243.1">
    <property type="nucleotide sequence ID" value="NZ_BAAAHD010000089.1"/>
</dbReference>
<gene>
    <name evidence="3" type="ORF">F4557_006918</name>
    <name evidence="2" type="ORF">GCM10009546_69010</name>
</gene>
<sequence>MAYAAKPEAMGALISTLFADRLFEHGIPFVRVGLMTAYVQDRTAAELAGMKRRPADEAIGAALGIVAQAWDEAMTMHGMFRRTIDQCQQQVRLELEEVVDEHITLVRKATEAGQPVPNAHSAVPQTDQDEPSRVQMRTSGADPIPQHCAP</sequence>
<evidence type="ECO:0000313" key="3">
    <source>
        <dbReference type="EMBL" id="MBB4778500.1"/>
    </source>
</evidence>
<reference evidence="3 4" key="3">
    <citation type="submission" date="2020-08" db="EMBL/GenBank/DDBJ databases">
        <title>Sequencing the genomes of 1000 actinobacteria strains.</title>
        <authorList>
            <person name="Klenk H.-P."/>
        </authorList>
    </citation>
    <scope>NUCLEOTIDE SEQUENCE [LARGE SCALE GENOMIC DNA]</scope>
    <source>
        <strain evidence="3 4">DSM 44772</strain>
    </source>
</reference>
<dbReference type="EMBL" id="BAAAHD010000089">
    <property type="protein sequence ID" value="GAA0597169.1"/>
    <property type="molecule type" value="Genomic_DNA"/>
</dbReference>